<name>A0A2P2IL67_RHIMU</name>
<proteinExistence type="predicted"/>
<feature type="compositionally biased region" description="Basic and acidic residues" evidence="1">
    <location>
        <begin position="23"/>
        <end position="33"/>
    </location>
</feature>
<accession>A0A2P2IL67</accession>
<evidence type="ECO:0000313" key="2">
    <source>
        <dbReference type="EMBL" id="MBW81959.1"/>
    </source>
</evidence>
<feature type="region of interest" description="Disordered" evidence="1">
    <location>
        <begin position="1"/>
        <end position="72"/>
    </location>
</feature>
<dbReference type="AlphaFoldDB" id="A0A2P2IL67"/>
<dbReference type="EMBL" id="GGEC01001476">
    <property type="protein sequence ID" value="MBW81959.1"/>
    <property type="molecule type" value="Transcribed_RNA"/>
</dbReference>
<reference evidence="2" key="1">
    <citation type="submission" date="2018-02" db="EMBL/GenBank/DDBJ databases">
        <title>Rhizophora mucronata_Transcriptome.</title>
        <authorList>
            <person name="Meera S.P."/>
            <person name="Sreeshan A."/>
            <person name="Augustine A."/>
        </authorList>
    </citation>
    <scope>NUCLEOTIDE SEQUENCE</scope>
    <source>
        <tissue evidence="2">Leaf</tissue>
    </source>
</reference>
<evidence type="ECO:0000256" key="1">
    <source>
        <dbReference type="SAM" id="MobiDB-lite"/>
    </source>
</evidence>
<feature type="compositionally biased region" description="Polar residues" evidence="1">
    <location>
        <begin position="57"/>
        <end position="72"/>
    </location>
</feature>
<organism evidence="2">
    <name type="scientific">Rhizophora mucronata</name>
    <name type="common">Asiatic mangrove</name>
    <dbReference type="NCBI Taxonomy" id="61149"/>
    <lineage>
        <taxon>Eukaryota</taxon>
        <taxon>Viridiplantae</taxon>
        <taxon>Streptophyta</taxon>
        <taxon>Embryophyta</taxon>
        <taxon>Tracheophyta</taxon>
        <taxon>Spermatophyta</taxon>
        <taxon>Magnoliopsida</taxon>
        <taxon>eudicotyledons</taxon>
        <taxon>Gunneridae</taxon>
        <taxon>Pentapetalae</taxon>
        <taxon>rosids</taxon>
        <taxon>fabids</taxon>
        <taxon>Malpighiales</taxon>
        <taxon>Rhizophoraceae</taxon>
        <taxon>Rhizophora</taxon>
    </lineage>
</organism>
<feature type="compositionally biased region" description="Low complexity" evidence="1">
    <location>
        <begin position="43"/>
        <end position="56"/>
    </location>
</feature>
<sequence length="72" mass="8589">MQKVREKVKNPKTRNHTKSSKNGNDEKMQESKAVRRNQRNRRQTINSGKKIKNNSNQVTKSSRNNQNRFFKM</sequence>
<protein>
    <submittedName>
        <fullName evidence="2">Uncharacterized protein</fullName>
    </submittedName>
</protein>
<feature type="compositionally biased region" description="Basic residues" evidence="1">
    <location>
        <begin position="10"/>
        <end position="19"/>
    </location>
</feature>